<protein>
    <recommendedName>
        <fullName evidence="3">DUF5673 domain-containing protein</fullName>
    </recommendedName>
</protein>
<comment type="caution">
    <text evidence="2">The sequence shown here is derived from an EMBL/GenBank/DDBJ whole genome shotgun (WGS) entry which is preliminary data.</text>
</comment>
<evidence type="ECO:0000256" key="1">
    <source>
        <dbReference type="SAM" id="Phobius"/>
    </source>
</evidence>
<keyword evidence="1" id="KW-0812">Transmembrane</keyword>
<keyword evidence="1" id="KW-1133">Transmembrane helix</keyword>
<keyword evidence="1" id="KW-0472">Membrane</keyword>
<reference evidence="2" key="1">
    <citation type="submission" date="2019-08" db="EMBL/GenBank/DDBJ databases">
        <authorList>
            <person name="Kucharzyk K."/>
            <person name="Murdoch R.W."/>
            <person name="Higgins S."/>
            <person name="Loffler F."/>
        </authorList>
    </citation>
    <scope>NUCLEOTIDE SEQUENCE</scope>
</reference>
<feature type="transmembrane region" description="Helical" evidence="1">
    <location>
        <begin position="123"/>
        <end position="141"/>
    </location>
</feature>
<feature type="transmembrane region" description="Helical" evidence="1">
    <location>
        <begin position="6"/>
        <end position="38"/>
    </location>
</feature>
<feature type="transmembrane region" description="Helical" evidence="1">
    <location>
        <begin position="68"/>
        <end position="90"/>
    </location>
</feature>
<gene>
    <name evidence="2" type="ORF">SDC9_160700</name>
</gene>
<evidence type="ECO:0008006" key="3">
    <source>
        <dbReference type="Google" id="ProtNLM"/>
    </source>
</evidence>
<organism evidence="2">
    <name type="scientific">bioreactor metagenome</name>
    <dbReference type="NCBI Taxonomy" id="1076179"/>
    <lineage>
        <taxon>unclassified sequences</taxon>
        <taxon>metagenomes</taxon>
        <taxon>ecological metagenomes</taxon>
    </lineage>
</organism>
<evidence type="ECO:0000313" key="2">
    <source>
        <dbReference type="EMBL" id="MPN13379.1"/>
    </source>
</evidence>
<sequence length="212" mass="24746">MNFIEIIVLIALIASMLFSKNITIQIISMTLFLVYFIGSKLLNHFKRKTLINEINASKKIFISCKESYSIFLLMSFIFILNSIISIKYIINTKTSYLSSSTKLDISGIIDYISRFPDDKKSSIFMYLALIILALVFAIEKLRSFAIITDDKIIFYDCTVFYFSQITKIKYKHRLFSSKKIIRLCKNYNESDIILKLEDFENVKKHLENNISI</sequence>
<proteinExistence type="predicted"/>
<dbReference type="EMBL" id="VSSQ01059873">
    <property type="protein sequence ID" value="MPN13379.1"/>
    <property type="molecule type" value="Genomic_DNA"/>
</dbReference>
<name>A0A645FJ63_9ZZZZ</name>
<accession>A0A645FJ63</accession>
<dbReference type="AlphaFoldDB" id="A0A645FJ63"/>